<keyword evidence="2" id="KW-1185">Reference proteome</keyword>
<dbReference type="OrthoDB" id="3537879at2"/>
<proteinExistence type="predicted"/>
<name>A0A1H8NH55_9ACTN</name>
<accession>A0A1H8NH55</accession>
<dbReference type="EMBL" id="FODD01000022">
    <property type="protein sequence ID" value="SEO29081.1"/>
    <property type="molecule type" value="Genomic_DNA"/>
</dbReference>
<reference evidence="1 2" key="1">
    <citation type="submission" date="2016-10" db="EMBL/GenBank/DDBJ databases">
        <authorList>
            <person name="de Groot N.N."/>
        </authorList>
    </citation>
    <scope>NUCLEOTIDE SEQUENCE [LARGE SCALE GENOMIC DNA]</scope>
    <source>
        <strain evidence="1 2">CGMCC 4.2026</strain>
    </source>
</reference>
<dbReference type="RefSeq" id="WP_069461834.1">
    <property type="nucleotide sequence ID" value="NZ_FODD01000022.1"/>
</dbReference>
<evidence type="ECO:0000313" key="1">
    <source>
        <dbReference type="EMBL" id="SEO29081.1"/>
    </source>
</evidence>
<dbReference type="AlphaFoldDB" id="A0A1H8NH55"/>
<sequence>MGNIYDYYAATDDTQALALFKEDSMVDPFGTLGLKGADPYLMLATVEAHLTGASEEQVKADPRFCGLLNDPDPEGPWLVSLTDTLRDVLAAATPERLLETATAWTHTEDGGGEDPGLMAGFLERLGQLARDAGPRRRLYCGMSL</sequence>
<evidence type="ECO:0000313" key="2">
    <source>
        <dbReference type="Proteomes" id="UP000181951"/>
    </source>
</evidence>
<protein>
    <submittedName>
        <fullName evidence="1">Uncharacterized protein</fullName>
    </submittedName>
</protein>
<dbReference type="Proteomes" id="UP000181951">
    <property type="component" value="Unassembled WGS sequence"/>
</dbReference>
<organism evidence="1 2">
    <name type="scientific">Actinacidiphila rubida</name>
    <dbReference type="NCBI Taxonomy" id="310780"/>
    <lineage>
        <taxon>Bacteria</taxon>
        <taxon>Bacillati</taxon>
        <taxon>Actinomycetota</taxon>
        <taxon>Actinomycetes</taxon>
        <taxon>Kitasatosporales</taxon>
        <taxon>Streptomycetaceae</taxon>
        <taxon>Actinacidiphila</taxon>
    </lineage>
</organism>
<gene>
    <name evidence="1" type="ORF">SAMN05216267_102262</name>
</gene>
<dbReference type="STRING" id="310780.SAMN05216267_102262"/>